<dbReference type="Proteomes" id="UP000053660">
    <property type="component" value="Unassembled WGS sequence"/>
</dbReference>
<keyword evidence="1" id="KW-0472">Membrane</keyword>
<evidence type="ECO:0000313" key="2">
    <source>
        <dbReference type="EMBL" id="KHJ97271.1"/>
    </source>
</evidence>
<gene>
    <name evidence="2" type="ORF">OESDEN_02756</name>
</gene>
<dbReference type="AlphaFoldDB" id="A0A0B1TMF1"/>
<feature type="transmembrane region" description="Helical" evidence="1">
    <location>
        <begin position="20"/>
        <end position="40"/>
    </location>
</feature>
<keyword evidence="1" id="KW-0812">Transmembrane</keyword>
<proteinExistence type="predicted"/>
<dbReference type="EMBL" id="KN549483">
    <property type="protein sequence ID" value="KHJ97271.1"/>
    <property type="molecule type" value="Genomic_DNA"/>
</dbReference>
<keyword evidence="1" id="KW-1133">Transmembrane helix</keyword>
<organism evidence="2 3">
    <name type="scientific">Oesophagostomum dentatum</name>
    <name type="common">Nodular worm</name>
    <dbReference type="NCBI Taxonomy" id="61180"/>
    <lineage>
        <taxon>Eukaryota</taxon>
        <taxon>Metazoa</taxon>
        <taxon>Ecdysozoa</taxon>
        <taxon>Nematoda</taxon>
        <taxon>Chromadorea</taxon>
        <taxon>Rhabditida</taxon>
        <taxon>Rhabditina</taxon>
        <taxon>Rhabditomorpha</taxon>
        <taxon>Strongyloidea</taxon>
        <taxon>Strongylidae</taxon>
        <taxon>Oesophagostomum</taxon>
    </lineage>
</organism>
<keyword evidence="3" id="KW-1185">Reference proteome</keyword>
<sequence>MLGDVMTVLAIVAYMFLPTFQRYTLILCALLMLCLLWGSLAIKSRALLTLCLIFSTILQVPIIIVTARAVIELLYFGHHSEHHPELKQEHHWFANSGALCLNPE</sequence>
<evidence type="ECO:0000256" key="1">
    <source>
        <dbReference type="SAM" id="Phobius"/>
    </source>
</evidence>
<protein>
    <submittedName>
        <fullName evidence="2">Uncharacterized protein</fullName>
    </submittedName>
</protein>
<accession>A0A0B1TMF1</accession>
<feature type="transmembrane region" description="Helical" evidence="1">
    <location>
        <begin position="47"/>
        <end position="71"/>
    </location>
</feature>
<reference evidence="2 3" key="1">
    <citation type="submission" date="2014-03" db="EMBL/GenBank/DDBJ databases">
        <title>Draft genome of the hookworm Oesophagostomum dentatum.</title>
        <authorList>
            <person name="Mitreva M."/>
        </authorList>
    </citation>
    <scope>NUCLEOTIDE SEQUENCE [LARGE SCALE GENOMIC DNA]</scope>
    <source>
        <strain evidence="2 3">OD-Hann</strain>
    </source>
</reference>
<evidence type="ECO:0000313" key="3">
    <source>
        <dbReference type="Proteomes" id="UP000053660"/>
    </source>
</evidence>
<name>A0A0B1TMF1_OESDE</name>